<accession>A0A9P1GRQ7</accession>
<keyword evidence="1" id="KW-0723">Serine/threonine-protein kinase</keyword>
<evidence type="ECO:0000313" key="11">
    <source>
        <dbReference type="EMBL" id="CAL4806928.1"/>
    </source>
</evidence>
<keyword evidence="3" id="KW-0547">Nucleotide-binding</keyword>
<evidence type="ECO:0000256" key="5">
    <source>
        <dbReference type="ARBA" id="ARBA00022840"/>
    </source>
</evidence>
<dbReference type="GO" id="GO:0000776">
    <property type="term" value="C:kinetochore"/>
    <property type="evidence" value="ECO:0007669"/>
    <property type="project" value="TreeGrafter"/>
</dbReference>
<evidence type="ECO:0000256" key="3">
    <source>
        <dbReference type="ARBA" id="ARBA00022741"/>
    </source>
</evidence>
<protein>
    <submittedName>
        <fullName evidence="11">Probable myosin light chain kinase DDB_G0284661</fullName>
    </submittedName>
</protein>
<name>A0A9P1GRQ7_9DINO</name>
<organism evidence="9">
    <name type="scientific">Cladocopium goreaui</name>
    <dbReference type="NCBI Taxonomy" id="2562237"/>
    <lineage>
        <taxon>Eukaryota</taxon>
        <taxon>Sar</taxon>
        <taxon>Alveolata</taxon>
        <taxon>Dinophyceae</taxon>
        <taxon>Suessiales</taxon>
        <taxon>Symbiodiniaceae</taxon>
        <taxon>Cladocopium</taxon>
    </lineage>
</organism>
<dbReference type="InterPro" id="IPR011009">
    <property type="entry name" value="Kinase-like_dom_sf"/>
</dbReference>
<feature type="compositionally biased region" description="Basic and acidic residues" evidence="7">
    <location>
        <begin position="341"/>
        <end position="350"/>
    </location>
</feature>
<dbReference type="GO" id="GO:0000922">
    <property type="term" value="C:spindle pole"/>
    <property type="evidence" value="ECO:0007669"/>
    <property type="project" value="TreeGrafter"/>
</dbReference>
<dbReference type="SMART" id="SM00220">
    <property type="entry name" value="S_TKc"/>
    <property type="match status" value="1"/>
</dbReference>
<dbReference type="GO" id="GO:0005634">
    <property type="term" value="C:nucleus"/>
    <property type="evidence" value="ECO:0007669"/>
    <property type="project" value="TreeGrafter"/>
</dbReference>
<sequence length="708" mass="79049">MLKAAAGCPGVVRPFGLFHMAMQPLRQILGFPELPHAVPGEATLDSYGPGESESDGTEPTPRICVLFMEKCDYSLQDFDLVRYTEPEAAFVCRSVLAALSHLHALRIVHRDIKPGNILAGNGGERILLGDFGLATFLKPDGEILPSNGGGTHGFLAPECLEKNVVCKESDLFALGAVLYQLLFRVYAFIKENPIETDIATLLGELPLIPCGRAVGKSDQACHLIRLLLERSASDRPTAADALEHQWFGEVDAQETLKTFLAEQHRRDLVDLDSCPVVHQNAMRQSEQDAFKVESAQAESARSFLHRATGVWRGAPLTRFRLSLERILSRSDRKPSKKSKPERKSEKKSEKFRMKAVREFESIVVLVPLRPLQIQLVPAVESIGSREAEISDLQQQVKGLGDTVGKTAEMLQRNESLSEVSKLKDALDAVKRRQEEFNLQIEATQRKQLNAIREDLRVVQASQEASAKRQAQIKEGTQSLEKEQLQLASKLRQLEGGRIKQLGQDMQVVKEAILHVQQELKKEVVIPEHVLKDLDAKNESRLEAVWTELQRHAEAAATRADRLEQSLTQRVVHLEQATTILVKAEEHTRNLEQDMQKQSEWFAWRIAWLEWATTGEKRSFARALLPPPSTPAATCFKQPLTEDSELWAQEKTGRQRLRRAPLNNMPNVGAANERSLAVSSPSMSISSSAPDLQISPARGQSATRLPEIR</sequence>
<evidence type="ECO:0000313" key="10">
    <source>
        <dbReference type="EMBL" id="CAL1172991.1"/>
    </source>
</evidence>
<dbReference type="SUPFAM" id="SSF56112">
    <property type="entry name" value="Protein kinase-like (PK-like)"/>
    <property type="match status" value="1"/>
</dbReference>
<dbReference type="Proteomes" id="UP001152797">
    <property type="component" value="Unassembled WGS sequence"/>
</dbReference>
<gene>
    <name evidence="9" type="ORF">C1SCF055_LOCUS44109</name>
</gene>
<feature type="coiled-coil region" evidence="6">
    <location>
        <begin position="412"/>
        <end position="446"/>
    </location>
</feature>
<evidence type="ECO:0000313" key="9">
    <source>
        <dbReference type="EMBL" id="CAI4019616.1"/>
    </source>
</evidence>
<evidence type="ECO:0000256" key="6">
    <source>
        <dbReference type="SAM" id="Coils"/>
    </source>
</evidence>
<dbReference type="PANTHER" id="PTHR24345">
    <property type="entry name" value="SERINE/THREONINE-PROTEIN KINASE PLK"/>
    <property type="match status" value="1"/>
</dbReference>
<keyword evidence="5" id="KW-0067">ATP-binding</keyword>
<evidence type="ECO:0000256" key="4">
    <source>
        <dbReference type="ARBA" id="ARBA00022777"/>
    </source>
</evidence>
<dbReference type="PANTHER" id="PTHR24345:SF0">
    <property type="entry name" value="CELL CYCLE SERINE_THREONINE-PROTEIN KINASE CDC5_MSD2"/>
    <property type="match status" value="1"/>
</dbReference>
<dbReference type="GO" id="GO:0005524">
    <property type="term" value="F:ATP binding"/>
    <property type="evidence" value="ECO:0007669"/>
    <property type="project" value="UniProtKB-KW"/>
</dbReference>
<evidence type="ECO:0000259" key="8">
    <source>
        <dbReference type="PROSITE" id="PS50011"/>
    </source>
</evidence>
<keyword evidence="4 11" id="KW-0418">Kinase</keyword>
<evidence type="ECO:0000256" key="1">
    <source>
        <dbReference type="ARBA" id="ARBA00022527"/>
    </source>
</evidence>
<dbReference type="AlphaFoldDB" id="A0A9P1GRQ7"/>
<feature type="domain" description="Protein kinase" evidence="8">
    <location>
        <begin position="1"/>
        <end position="247"/>
    </location>
</feature>
<keyword evidence="6" id="KW-0175">Coiled coil</keyword>
<keyword evidence="2" id="KW-0808">Transferase</keyword>
<evidence type="ECO:0000313" key="12">
    <source>
        <dbReference type="Proteomes" id="UP001152797"/>
    </source>
</evidence>
<evidence type="ECO:0000256" key="7">
    <source>
        <dbReference type="SAM" id="MobiDB-lite"/>
    </source>
</evidence>
<reference evidence="10" key="2">
    <citation type="submission" date="2024-04" db="EMBL/GenBank/DDBJ databases">
        <authorList>
            <person name="Chen Y."/>
            <person name="Shah S."/>
            <person name="Dougan E. K."/>
            <person name="Thang M."/>
            <person name="Chan C."/>
        </authorList>
    </citation>
    <scope>NUCLEOTIDE SEQUENCE [LARGE SCALE GENOMIC DNA]</scope>
</reference>
<dbReference type="EMBL" id="CAMXCT020006761">
    <property type="protein sequence ID" value="CAL1172991.1"/>
    <property type="molecule type" value="Genomic_DNA"/>
</dbReference>
<keyword evidence="12" id="KW-1185">Reference proteome</keyword>
<dbReference type="InterPro" id="IPR000719">
    <property type="entry name" value="Prot_kinase_dom"/>
</dbReference>
<feature type="region of interest" description="Disordered" evidence="7">
    <location>
        <begin position="652"/>
        <end position="708"/>
    </location>
</feature>
<feature type="compositionally biased region" description="Low complexity" evidence="7">
    <location>
        <begin position="674"/>
        <end position="687"/>
    </location>
</feature>
<dbReference type="PROSITE" id="PS50011">
    <property type="entry name" value="PROTEIN_KINASE_DOM"/>
    <property type="match status" value="1"/>
</dbReference>
<dbReference type="OrthoDB" id="439552at2759"/>
<dbReference type="EMBL" id="CAMXCT030006761">
    <property type="protein sequence ID" value="CAL4806928.1"/>
    <property type="molecule type" value="Genomic_DNA"/>
</dbReference>
<dbReference type="GO" id="GO:0007052">
    <property type="term" value="P:mitotic spindle organization"/>
    <property type="evidence" value="ECO:0007669"/>
    <property type="project" value="TreeGrafter"/>
</dbReference>
<evidence type="ECO:0000256" key="2">
    <source>
        <dbReference type="ARBA" id="ARBA00022679"/>
    </source>
</evidence>
<feature type="region of interest" description="Disordered" evidence="7">
    <location>
        <begin position="330"/>
        <end position="350"/>
    </location>
</feature>
<reference evidence="9" key="1">
    <citation type="submission" date="2022-10" db="EMBL/GenBank/DDBJ databases">
        <authorList>
            <person name="Chen Y."/>
            <person name="Dougan E. K."/>
            <person name="Chan C."/>
            <person name="Rhodes N."/>
            <person name="Thang M."/>
        </authorList>
    </citation>
    <scope>NUCLEOTIDE SEQUENCE</scope>
</reference>
<comment type="caution">
    <text evidence="9">The sequence shown here is derived from an EMBL/GenBank/DDBJ whole genome shotgun (WGS) entry which is preliminary data.</text>
</comment>
<dbReference type="Pfam" id="PF00069">
    <property type="entry name" value="Pkinase"/>
    <property type="match status" value="1"/>
</dbReference>
<dbReference type="EMBL" id="CAMXCT010006761">
    <property type="protein sequence ID" value="CAI4019616.1"/>
    <property type="molecule type" value="Genomic_DNA"/>
</dbReference>
<dbReference type="GO" id="GO:0004674">
    <property type="term" value="F:protein serine/threonine kinase activity"/>
    <property type="evidence" value="ECO:0007669"/>
    <property type="project" value="UniProtKB-KW"/>
</dbReference>
<proteinExistence type="predicted"/>
<dbReference type="GO" id="GO:0005737">
    <property type="term" value="C:cytoplasm"/>
    <property type="evidence" value="ECO:0007669"/>
    <property type="project" value="TreeGrafter"/>
</dbReference>
<dbReference type="Gene3D" id="1.10.510.10">
    <property type="entry name" value="Transferase(Phosphotransferase) domain 1"/>
    <property type="match status" value="1"/>
</dbReference>